<dbReference type="PANTHER" id="PTHR43080">
    <property type="entry name" value="CBS DOMAIN-CONTAINING PROTEIN CBSX3, MITOCHONDRIAL"/>
    <property type="match status" value="1"/>
</dbReference>
<dbReference type="Gene3D" id="3.10.580.10">
    <property type="entry name" value="CBS-domain"/>
    <property type="match status" value="1"/>
</dbReference>
<dbReference type="Pfam" id="PF03445">
    <property type="entry name" value="DUF294"/>
    <property type="match status" value="1"/>
</dbReference>
<feature type="domain" description="CBS" evidence="3">
    <location>
        <begin position="209"/>
        <end position="266"/>
    </location>
</feature>
<evidence type="ECO:0000259" key="3">
    <source>
        <dbReference type="PROSITE" id="PS51371"/>
    </source>
</evidence>
<dbReference type="Proteomes" id="UP000682739">
    <property type="component" value="Chromosome"/>
</dbReference>
<dbReference type="InterPro" id="IPR000644">
    <property type="entry name" value="CBS_dom"/>
</dbReference>
<dbReference type="AlphaFoldDB" id="A0A975HHQ0"/>
<feature type="domain" description="CBS" evidence="3">
    <location>
        <begin position="144"/>
        <end position="201"/>
    </location>
</feature>
<dbReference type="InterPro" id="IPR018490">
    <property type="entry name" value="cNMP-bd_dom_sf"/>
</dbReference>
<dbReference type="EMBL" id="CP072110">
    <property type="protein sequence ID" value="QTH63298.1"/>
    <property type="molecule type" value="Genomic_DNA"/>
</dbReference>
<dbReference type="RefSeq" id="WP_208831355.1">
    <property type="nucleotide sequence ID" value="NZ_CP072110.1"/>
</dbReference>
<proteinExistence type="predicted"/>
<keyword evidence="5" id="KW-1185">Reference proteome</keyword>
<reference evidence="4" key="1">
    <citation type="submission" date="2021-03" db="EMBL/GenBank/DDBJ databases">
        <title>Description of Psychrosphaera ytuae sp. nov. isolated from deep sea sediment of South China Sea.</title>
        <authorList>
            <person name="Zhang J."/>
            <person name="Xu X.-D."/>
        </authorList>
    </citation>
    <scope>NUCLEOTIDE SEQUENCE</scope>
    <source>
        <strain evidence="4">MTZ26</strain>
    </source>
</reference>
<dbReference type="CDD" id="cd05401">
    <property type="entry name" value="NT_GlnE_GlnD_like"/>
    <property type="match status" value="1"/>
</dbReference>
<dbReference type="Pfam" id="PF10335">
    <property type="entry name" value="DUF294_C"/>
    <property type="match status" value="1"/>
</dbReference>
<sequence>MNAELTEHSQFVHSLPPFDTLSSDQLEQVMSGMRISYFAKGNSLVDERIYVVKKGNVKKNDEHFAEGESFGVAAEQGEAFTVTEDALLYYWPVPQLTSLLKDNSSIIAFWFEHPGEQLRSLMSESEIQRTATSFLHTMRVEDCAEFPIATLPHDHTIQQIAQKMTELGHSSLLLTNEAGLPSGIVTDRDIRSRCVAQGLPFDQVGKDIMTKNMTTIDAKASCFEALMIMIEKGIHHLPVVRSEQRWGMLTLTDLMLREGHNPLHLSGRIKKAQSLDALIATAQLLPNLQFNLTKLGMSAVVIAKSISAIVRAISVRLLQFAEQEFGPAPCDYAWLCAGSLARNEQFVGADQDNALIYDDSQLTNAASAQDYFYQLSQYVCDGLNACGFVYCPGDVMASNPKWCQPVGVWHDYFSNWIEQPKPKALMHCDIFFDLDTIYGSTKLLNTLKTEFLHKTQRSTLFLAHLSRNAVSQRPPLGFFRDFILISSGENKSKLDLKHNAIAQIVALARIYALSLGSDAVSTLDRLHACTGTKVLSKSAGKSLIAAFEFVFQLRLEHQLQQVNAGLAPSNFIAPKDISRLERKHLKDVFKVIKQLQDARQVVY</sequence>
<dbReference type="InterPro" id="IPR051257">
    <property type="entry name" value="Diverse_CBS-Domain"/>
</dbReference>
<dbReference type="CDD" id="cd04587">
    <property type="entry name" value="CBS_pair_CAP-ED_NT_Pol-beta-like_DUF294_assoc"/>
    <property type="match status" value="1"/>
</dbReference>
<dbReference type="PROSITE" id="PS51371">
    <property type="entry name" value="CBS"/>
    <property type="match status" value="2"/>
</dbReference>
<organism evidence="4 5">
    <name type="scientific">Psychrosphaera ytuae</name>
    <dbReference type="NCBI Taxonomy" id="2820710"/>
    <lineage>
        <taxon>Bacteria</taxon>
        <taxon>Pseudomonadati</taxon>
        <taxon>Pseudomonadota</taxon>
        <taxon>Gammaproteobacteria</taxon>
        <taxon>Alteromonadales</taxon>
        <taxon>Pseudoalteromonadaceae</taxon>
        <taxon>Psychrosphaera</taxon>
    </lineage>
</organism>
<dbReference type="SUPFAM" id="SSF54631">
    <property type="entry name" value="CBS-domain pair"/>
    <property type="match status" value="1"/>
</dbReference>
<evidence type="ECO:0000313" key="5">
    <source>
        <dbReference type="Proteomes" id="UP000682739"/>
    </source>
</evidence>
<gene>
    <name evidence="4" type="ORF">J1N51_11200</name>
</gene>
<accession>A0A975HHQ0</accession>
<dbReference type="KEGG" id="psym:J1N51_11200"/>
<name>A0A975HHQ0_9GAMM</name>
<dbReference type="GO" id="GO:0008773">
    <property type="term" value="F:[protein-PII] uridylyltransferase activity"/>
    <property type="evidence" value="ECO:0007669"/>
    <property type="project" value="InterPro"/>
</dbReference>
<evidence type="ECO:0000313" key="4">
    <source>
        <dbReference type="EMBL" id="QTH63298.1"/>
    </source>
</evidence>
<evidence type="ECO:0000256" key="2">
    <source>
        <dbReference type="PROSITE-ProRule" id="PRU00703"/>
    </source>
</evidence>
<dbReference type="InterPro" id="IPR046342">
    <property type="entry name" value="CBS_dom_sf"/>
</dbReference>
<dbReference type="Pfam" id="PF00571">
    <property type="entry name" value="CBS"/>
    <property type="match status" value="2"/>
</dbReference>
<dbReference type="Gene3D" id="2.60.120.10">
    <property type="entry name" value="Jelly Rolls"/>
    <property type="match status" value="1"/>
</dbReference>
<dbReference type="InterPro" id="IPR014710">
    <property type="entry name" value="RmlC-like_jellyroll"/>
</dbReference>
<dbReference type="SMART" id="SM00116">
    <property type="entry name" value="CBS"/>
    <property type="match status" value="2"/>
</dbReference>
<dbReference type="SUPFAM" id="SSF51206">
    <property type="entry name" value="cAMP-binding domain-like"/>
    <property type="match status" value="1"/>
</dbReference>
<evidence type="ECO:0000256" key="1">
    <source>
        <dbReference type="ARBA" id="ARBA00023122"/>
    </source>
</evidence>
<dbReference type="InterPro" id="IPR018821">
    <property type="entry name" value="DUF294_put_nucleoTrafse_sb-bd"/>
</dbReference>
<dbReference type="PANTHER" id="PTHR43080:SF2">
    <property type="entry name" value="CBS DOMAIN-CONTAINING PROTEIN"/>
    <property type="match status" value="1"/>
</dbReference>
<dbReference type="InterPro" id="IPR005105">
    <property type="entry name" value="GlnD_Uridyltrans_N"/>
</dbReference>
<keyword evidence="1 2" id="KW-0129">CBS domain</keyword>
<protein>
    <submittedName>
        <fullName evidence="4">Cyclic nucleotide-binding/CBS domain-containing protein</fullName>
    </submittedName>
</protein>